<evidence type="ECO:0000313" key="4">
    <source>
        <dbReference type="Proteomes" id="UP000095039"/>
    </source>
</evidence>
<reference evidence="3 4" key="1">
    <citation type="journal article" date="2012" name="Science">
        <title>Ecological populations of bacteria act as socially cohesive units of antibiotic production and resistance.</title>
        <authorList>
            <person name="Cordero O.X."/>
            <person name="Wildschutte H."/>
            <person name="Kirkup B."/>
            <person name="Proehl S."/>
            <person name="Ngo L."/>
            <person name="Hussain F."/>
            <person name="Le Roux F."/>
            <person name="Mincer T."/>
            <person name="Polz M.F."/>
        </authorList>
    </citation>
    <scope>NUCLEOTIDE SEQUENCE [LARGE SCALE GENOMIC DNA]</scope>
    <source>
        <strain evidence="3 4">FF-454</strain>
    </source>
</reference>
<gene>
    <name evidence="3" type="ORF">A1OK_13195</name>
</gene>
<dbReference type="GO" id="GO:0016787">
    <property type="term" value="F:hydrolase activity"/>
    <property type="evidence" value="ECO:0007669"/>
    <property type="project" value="UniProtKB-KW"/>
</dbReference>
<evidence type="ECO:0000256" key="1">
    <source>
        <dbReference type="ARBA" id="ARBA00038310"/>
    </source>
</evidence>
<comment type="caution">
    <text evidence="3">The sequence shown here is derived from an EMBL/GenBank/DDBJ whole genome shotgun (WGS) entry which is preliminary data.</text>
</comment>
<name>A0A1E5C2K4_9GAMM</name>
<protein>
    <submittedName>
        <fullName evidence="3">Amidohydrolase</fullName>
    </submittedName>
</protein>
<proteinExistence type="inferred from homology"/>
<sequence length="281" mass="31725">MQIIDPHLHLFDLSLGQYDWLRSGNAPHWRDKATIQRDFSDADLTLSAPHQLCGFVHVEAGFDNDAPWREIAWLESTCALPFKSIGCVDITLPPSAFAKQLAKLGQYQSLVGVRHILDSDAVTLLAMNTVHTNLKQIADAKLIFEAQFDAQDTGAVNAFIRMSNALPTLRLALNHAGFPPPEKHLEWDKNMKALAVLPSLSVKASGWEMSDRHYPLSTIQDRLTSLVTLFGEDRIMLASNFPLTLFRARYDELWHDYLSLPYSEALLTKLCNENARRFYGF</sequence>
<dbReference type="InterPro" id="IPR032466">
    <property type="entry name" value="Metal_Hydrolase"/>
</dbReference>
<comment type="similarity">
    <text evidence="1">Belongs to the metallo-dependent hydrolases superfamily.</text>
</comment>
<dbReference type="SUPFAM" id="SSF51556">
    <property type="entry name" value="Metallo-dependent hydrolases"/>
    <property type="match status" value="1"/>
</dbReference>
<dbReference type="Pfam" id="PF04909">
    <property type="entry name" value="Amidohydro_2"/>
    <property type="match status" value="1"/>
</dbReference>
<dbReference type="EMBL" id="AJWN02000078">
    <property type="protein sequence ID" value="OEE59737.1"/>
    <property type="molecule type" value="Genomic_DNA"/>
</dbReference>
<keyword evidence="4" id="KW-1185">Reference proteome</keyword>
<evidence type="ECO:0000259" key="2">
    <source>
        <dbReference type="Pfam" id="PF04909"/>
    </source>
</evidence>
<feature type="domain" description="Amidohydrolase-related" evidence="2">
    <location>
        <begin position="4"/>
        <end position="281"/>
    </location>
</feature>
<dbReference type="Proteomes" id="UP000095039">
    <property type="component" value="Unassembled WGS sequence"/>
</dbReference>
<dbReference type="RefSeq" id="WP_016961489.1">
    <property type="nucleotide sequence ID" value="NZ_AJWN02000078.1"/>
</dbReference>
<dbReference type="PANTHER" id="PTHR43569">
    <property type="entry name" value="AMIDOHYDROLASE"/>
    <property type="match status" value="1"/>
</dbReference>
<organism evidence="3 4">
    <name type="scientific">Enterovibrio norvegicus FF-454</name>
    <dbReference type="NCBI Taxonomy" id="1185651"/>
    <lineage>
        <taxon>Bacteria</taxon>
        <taxon>Pseudomonadati</taxon>
        <taxon>Pseudomonadota</taxon>
        <taxon>Gammaproteobacteria</taxon>
        <taxon>Vibrionales</taxon>
        <taxon>Vibrionaceae</taxon>
        <taxon>Enterovibrio</taxon>
    </lineage>
</organism>
<dbReference type="InterPro" id="IPR006680">
    <property type="entry name" value="Amidohydro-rel"/>
</dbReference>
<evidence type="ECO:0000313" key="3">
    <source>
        <dbReference type="EMBL" id="OEE59737.1"/>
    </source>
</evidence>
<dbReference type="AlphaFoldDB" id="A0A1E5C2K4"/>
<dbReference type="PANTHER" id="PTHR43569:SF2">
    <property type="entry name" value="AMIDOHYDROLASE-RELATED DOMAIN-CONTAINING PROTEIN"/>
    <property type="match status" value="1"/>
</dbReference>
<dbReference type="InterPro" id="IPR052350">
    <property type="entry name" value="Metallo-dep_Lactonases"/>
</dbReference>
<dbReference type="Gene3D" id="3.20.20.140">
    <property type="entry name" value="Metal-dependent hydrolases"/>
    <property type="match status" value="1"/>
</dbReference>
<accession>A0A1E5C2K4</accession>